<feature type="compositionally biased region" description="Basic and acidic residues" evidence="2">
    <location>
        <begin position="1082"/>
        <end position="1092"/>
    </location>
</feature>
<accession>A0A0L0FTB1</accession>
<evidence type="ECO:0000256" key="2">
    <source>
        <dbReference type="SAM" id="MobiDB-lite"/>
    </source>
</evidence>
<feature type="compositionally biased region" description="Polar residues" evidence="2">
    <location>
        <begin position="644"/>
        <end position="657"/>
    </location>
</feature>
<feature type="region of interest" description="Disordered" evidence="2">
    <location>
        <begin position="394"/>
        <end position="418"/>
    </location>
</feature>
<reference evidence="4 5" key="1">
    <citation type="submission" date="2011-02" db="EMBL/GenBank/DDBJ databases">
        <title>The Genome Sequence of Sphaeroforma arctica JP610.</title>
        <authorList>
            <consortium name="The Broad Institute Genome Sequencing Platform"/>
            <person name="Russ C."/>
            <person name="Cuomo C."/>
            <person name="Young S.K."/>
            <person name="Zeng Q."/>
            <person name="Gargeya S."/>
            <person name="Alvarado L."/>
            <person name="Berlin A."/>
            <person name="Chapman S.B."/>
            <person name="Chen Z."/>
            <person name="Freedman E."/>
            <person name="Gellesch M."/>
            <person name="Goldberg J."/>
            <person name="Griggs A."/>
            <person name="Gujja S."/>
            <person name="Heilman E."/>
            <person name="Heiman D."/>
            <person name="Howarth C."/>
            <person name="Mehta T."/>
            <person name="Neiman D."/>
            <person name="Pearson M."/>
            <person name="Roberts A."/>
            <person name="Saif S."/>
            <person name="Shea T."/>
            <person name="Shenoy N."/>
            <person name="Sisk P."/>
            <person name="Stolte C."/>
            <person name="Sykes S."/>
            <person name="White J."/>
            <person name="Yandava C."/>
            <person name="Burger G."/>
            <person name="Gray M.W."/>
            <person name="Holland P.W.H."/>
            <person name="King N."/>
            <person name="Lang F.B.F."/>
            <person name="Roger A.J."/>
            <person name="Ruiz-Trillo I."/>
            <person name="Haas B."/>
            <person name="Nusbaum C."/>
            <person name="Birren B."/>
        </authorList>
    </citation>
    <scope>NUCLEOTIDE SEQUENCE [LARGE SCALE GENOMIC DNA]</scope>
    <source>
        <strain evidence="4 5">JP610</strain>
    </source>
</reference>
<feature type="compositionally biased region" description="Low complexity" evidence="2">
    <location>
        <begin position="1096"/>
        <end position="1110"/>
    </location>
</feature>
<feature type="compositionally biased region" description="Basic and acidic residues" evidence="2">
    <location>
        <begin position="468"/>
        <end position="477"/>
    </location>
</feature>
<feature type="region of interest" description="Disordered" evidence="2">
    <location>
        <begin position="1488"/>
        <end position="1673"/>
    </location>
</feature>
<feature type="region of interest" description="Disordered" evidence="2">
    <location>
        <begin position="978"/>
        <end position="1046"/>
    </location>
</feature>
<evidence type="ECO:0000256" key="1">
    <source>
        <dbReference type="PROSITE-ProRule" id="PRU00191"/>
    </source>
</evidence>
<dbReference type="InterPro" id="IPR036860">
    <property type="entry name" value="SH2_dom_sf"/>
</dbReference>
<feature type="region of interest" description="Disordered" evidence="2">
    <location>
        <begin position="1690"/>
        <end position="1767"/>
    </location>
</feature>
<feature type="region of interest" description="Disordered" evidence="2">
    <location>
        <begin position="1059"/>
        <end position="1314"/>
    </location>
</feature>
<organism evidence="4 5">
    <name type="scientific">Sphaeroforma arctica JP610</name>
    <dbReference type="NCBI Taxonomy" id="667725"/>
    <lineage>
        <taxon>Eukaryota</taxon>
        <taxon>Ichthyosporea</taxon>
        <taxon>Ichthyophonida</taxon>
        <taxon>Sphaeroforma</taxon>
    </lineage>
</organism>
<dbReference type="InterPro" id="IPR000980">
    <property type="entry name" value="SH2"/>
</dbReference>
<dbReference type="EMBL" id="KQ242345">
    <property type="protein sequence ID" value="KNC79208.1"/>
    <property type="molecule type" value="Genomic_DNA"/>
</dbReference>
<feature type="compositionally biased region" description="Low complexity" evidence="2">
    <location>
        <begin position="1212"/>
        <end position="1223"/>
    </location>
</feature>
<feature type="compositionally biased region" description="Low complexity" evidence="2">
    <location>
        <begin position="602"/>
        <end position="621"/>
    </location>
</feature>
<feature type="compositionally biased region" description="Low complexity" evidence="2">
    <location>
        <begin position="1168"/>
        <end position="1178"/>
    </location>
</feature>
<feature type="region of interest" description="Disordered" evidence="2">
    <location>
        <begin position="85"/>
        <end position="142"/>
    </location>
</feature>
<feature type="compositionally biased region" description="Polar residues" evidence="2">
    <location>
        <begin position="1273"/>
        <end position="1288"/>
    </location>
</feature>
<feature type="compositionally biased region" description="Polar residues" evidence="2">
    <location>
        <begin position="1146"/>
        <end position="1158"/>
    </location>
</feature>
<dbReference type="Pfam" id="PF00017">
    <property type="entry name" value="SH2"/>
    <property type="match status" value="1"/>
</dbReference>
<feature type="compositionally biased region" description="Gly residues" evidence="2">
    <location>
        <begin position="981"/>
        <end position="992"/>
    </location>
</feature>
<sequence>KYCLSINKSGRVWHCRIHCNNNGEYFLNNSHSFATVETLITYYITSYCLRSSSGMVVNLTHPVARPGHGHNTLQATTSASSIYSAGRFSNSSQPRGDAVSRSSTADLAPVPLLGNHGNGPSRGSRYSTESPEAPGYMRSSTPLGTALTMRANTGTTAPVASTTGRFPAAQGESTSPPPLRAMPRPIPRTRREVPVPVPVTDSREPDDDDLYVNQADLHRTQEDLYVNQAELYGNGMGGGAVGGSSMVEGEERPPVRPTRTKSSSTLRPTEFKGAGRTRLTSAHTQPALSQTQPPTQSQSQSQPQTQIPIRPSTQLIAHYNAQPRTQASMTMERHAAAADAPANRQRYTQVVGCGTGVGAVHGEMRGSGYSDEYETDYYTYAMVHTTMDGGTTLDTGGGASVGPNAGANRPPSLGSESSANAVSINVDSVSSAGSLVPARANASVPRNTGTAPRYTGTKTGSYTSQEQARADTYRRGDVLAPNGVRPGRPQEINGVQSHTQTNSQIQPQTQTQTQPEQPGNEGLQTKASNWLTAAILAIIMSVDTLDPGSPHNTPGQVATTSSQGANTGQAGTSTGDAVAMASTTSVGGRRPPPSPSRRPRVTSKSPTRSTSPVPTPRRTSPVPTPRQSVPVPASTARPTLTPPMRSSRQRIPTSGNRRMTALTGPEEGRAEGVGVSYTQHTPNHAQATHPQAPARQQGPPGGPDSGWYVDTTTVAPSATHTATTATTTTTTTVATTTVTNNEVHITSQPRPYIVGTAPSDSDLVSVGSYTGVRSGSGSGPNSESSYIPQHSDSSLNSRMYTERRSPSPTGRYKLSPVQGQERRAVRPRQMGHNQSGMYDELQDRSPTRMGGPQPGQSNSHVEQEQLDQQQRPTQQQQSNQQQPYHLPTQAQYPQQRQDKQAYTAPQGRQSHDPQTQRARPVSSVSGQGERFDGMFEVRSLVSPPCHTASDSEALHAQVVAQGSPLAYAQHGGDAVPQAGLTGRGVGSGGGAVQGHASQMSTPYLPQQQQQHHQSQPYERQYSPRSNQPMYMPAEEQPRQQQQQQQHLPQHFVYPGQAQVTQPQSPLYTERGRQASSLTRGPDSQRDMYRDIQYEPQQQQQQQQGYSQQRQLAGPAELRPGGNIPAYENLLDDTADSPPLRAPPPQQRTGQAHTVNAHTPDTHTQDMDTPSSTSTTAPAMHGKDYSLTPAEKNEKRAMGDNHPSHSHSHSHTHSGFSSGKKSGSANTSPMTNPCEKGKLKRFISKKLSNSSHSSIKSINSPSLRSAPGWKPSLSADSSMEGSDRNQSMHTPGYIDSDSMQPSDDSVGPGHVMTHSSQPIEPVQEMSSDQPVHVNCRAPIPGYPMPTQSRNDEMQQNATDMYTPDGMEPSMAYAEPHTDRVVAAGPNFPRKTSIQSNTVTYNTSGDSYASTNTGVENGMGYSGAGIYSNGSHIEGTNSNTHYQTSTDSNGEVMSLYGNIPEIDFGARSENARNEIDIPVVNAESSVYMITNPNSKSNSNGTSNVAASSEPKPKSKSNEYGSVIRKPVMGVRHKERPNTQHTPDTGSPALSPGIQQGNGNAPAEAAGRYVPQQSQENASQDSEQSITRSANGPERGPAPSQPDPKLQAMLYQQQQQQLQQQHQLERAQQYHPMQQTSQEYEQGYQQPPPPAHPQSSKEKSGGGFLNRLGSKRIERRTMTKEKLQAYPIAHGSDHVMLPNTQSHPFPTGNAGTRVGGREVMGGGTSASVGNFEKKFGTYSDNRGHYANTPSPTDRENSSPNQNTEDKDNAAISFAQSDISFSAITPHGSTGLAKKEKSKGWFKIRGFKKSNNQ</sequence>
<proteinExistence type="predicted"/>
<evidence type="ECO:0000313" key="5">
    <source>
        <dbReference type="Proteomes" id="UP000054560"/>
    </source>
</evidence>
<feature type="compositionally biased region" description="Basic and acidic residues" evidence="2">
    <location>
        <begin position="1190"/>
        <end position="1202"/>
    </location>
</feature>
<feature type="compositionally biased region" description="Polar residues" evidence="2">
    <location>
        <begin position="786"/>
        <end position="799"/>
    </location>
</feature>
<dbReference type="Gene3D" id="3.30.505.10">
    <property type="entry name" value="SH2 domain"/>
    <property type="match status" value="1"/>
</dbReference>
<feature type="compositionally biased region" description="Polar residues" evidence="2">
    <location>
        <begin position="550"/>
        <end position="586"/>
    </location>
</feature>
<feature type="compositionally biased region" description="Polar residues" evidence="2">
    <location>
        <begin position="444"/>
        <end position="467"/>
    </location>
</feature>
<dbReference type="GeneID" id="25908881"/>
<gene>
    <name evidence="4" type="ORF">SARC_08377</name>
</gene>
<feature type="compositionally biased region" description="Polar residues" evidence="2">
    <location>
        <begin position="1744"/>
        <end position="1759"/>
    </location>
</feature>
<feature type="region of interest" description="Disordered" evidence="2">
    <location>
        <begin position="546"/>
        <end position="711"/>
    </location>
</feature>
<feature type="region of interest" description="Disordered" evidence="2">
    <location>
        <begin position="236"/>
        <end position="306"/>
    </location>
</feature>
<protein>
    <recommendedName>
        <fullName evidence="3">SH2 domain-containing protein</fullName>
    </recommendedName>
</protein>
<feature type="compositionally biased region" description="Low complexity" evidence="2">
    <location>
        <begin position="1244"/>
        <end position="1264"/>
    </location>
</feature>
<feature type="compositionally biased region" description="Polar residues" evidence="2">
    <location>
        <begin position="85"/>
        <end position="105"/>
    </location>
</feature>
<feature type="domain" description="SH2" evidence="3">
    <location>
        <begin position="1"/>
        <end position="63"/>
    </location>
</feature>
<keyword evidence="1" id="KW-0727">SH2 domain</keyword>
<feature type="compositionally biased region" description="Low complexity" evidence="2">
    <location>
        <begin position="284"/>
        <end position="306"/>
    </location>
</feature>
<feature type="region of interest" description="Disordered" evidence="2">
    <location>
        <begin position="749"/>
        <end position="929"/>
    </location>
</feature>
<feature type="compositionally biased region" description="Low complexity" evidence="2">
    <location>
        <begin position="866"/>
        <end position="882"/>
    </location>
</feature>
<feature type="compositionally biased region" description="Polar residues" evidence="2">
    <location>
        <begin position="676"/>
        <end position="689"/>
    </location>
</feature>
<feature type="compositionally biased region" description="Pro residues" evidence="2">
    <location>
        <begin position="175"/>
        <end position="186"/>
    </location>
</feature>
<feature type="region of interest" description="Disordered" evidence="2">
    <location>
        <begin position="437"/>
        <end position="523"/>
    </location>
</feature>
<dbReference type="PROSITE" id="PS50001">
    <property type="entry name" value="SH2"/>
    <property type="match status" value="1"/>
</dbReference>
<dbReference type="RefSeq" id="XP_014153110.1">
    <property type="nucleotide sequence ID" value="XM_014297635.1"/>
</dbReference>
<name>A0A0L0FTB1_9EUKA</name>
<evidence type="ECO:0000313" key="4">
    <source>
        <dbReference type="EMBL" id="KNC79208.1"/>
    </source>
</evidence>
<feature type="compositionally biased region" description="Polar residues" evidence="2">
    <location>
        <begin position="1488"/>
        <end position="1504"/>
    </location>
</feature>
<evidence type="ECO:0000259" key="3">
    <source>
        <dbReference type="PROSITE" id="PS50001"/>
    </source>
</evidence>
<feature type="compositionally biased region" description="Low complexity" evidence="2">
    <location>
        <begin position="499"/>
        <end position="518"/>
    </location>
</feature>
<feature type="compositionally biased region" description="Polar residues" evidence="2">
    <location>
        <begin position="906"/>
        <end position="926"/>
    </location>
</feature>
<dbReference type="SUPFAM" id="SSF55550">
    <property type="entry name" value="SH2 domain"/>
    <property type="match status" value="1"/>
</dbReference>
<dbReference type="Proteomes" id="UP000054560">
    <property type="component" value="Unassembled WGS sequence"/>
</dbReference>
<feature type="compositionally biased region" description="Low complexity" evidence="2">
    <location>
        <begin position="1603"/>
        <end position="1626"/>
    </location>
</feature>
<feature type="compositionally biased region" description="Polar residues" evidence="2">
    <location>
        <begin position="1568"/>
        <end position="1587"/>
    </location>
</feature>
<keyword evidence="5" id="KW-1185">Reference proteome</keyword>
<feature type="region of interest" description="Disordered" evidence="2">
    <location>
        <begin position="156"/>
        <end position="186"/>
    </location>
</feature>
<feature type="non-terminal residue" evidence="4">
    <location>
        <position position="1"/>
    </location>
</feature>
<feature type="compositionally biased region" description="Low complexity" evidence="2">
    <location>
        <begin position="1006"/>
        <end position="1015"/>
    </location>
</feature>